<dbReference type="STRING" id="570521.SAMN04488508_1042"/>
<dbReference type="RefSeq" id="WP_073315839.1">
    <property type="nucleotide sequence ID" value="NZ_FQYP01000004.1"/>
</dbReference>
<gene>
    <name evidence="1" type="ORF">SAMN04488508_1042</name>
</gene>
<protein>
    <submittedName>
        <fullName evidence="1">CarboxypepD_reg-like domain-containing protein</fullName>
    </submittedName>
</protein>
<reference evidence="2" key="1">
    <citation type="submission" date="2016-11" db="EMBL/GenBank/DDBJ databases">
        <authorList>
            <person name="Varghese N."/>
            <person name="Submissions S."/>
        </authorList>
    </citation>
    <scope>NUCLEOTIDE SEQUENCE [LARGE SCALE GENOMIC DNA]</scope>
    <source>
        <strain evidence="2">DSM 22623</strain>
    </source>
</reference>
<organism evidence="1 2">
    <name type="scientific">Aquimarina spongiae</name>
    <dbReference type="NCBI Taxonomy" id="570521"/>
    <lineage>
        <taxon>Bacteria</taxon>
        <taxon>Pseudomonadati</taxon>
        <taxon>Bacteroidota</taxon>
        <taxon>Flavobacteriia</taxon>
        <taxon>Flavobacteriales</taxon>
        <taxon>Flavobacteriaceae</taxon>
        <taxon>Aquimarina</taxon>
    </lineage>
</organism>
<dbReference type="OrthoDB" id="1433475at2"/>
<dbReference type="Proteomes" id="UP000184432">
    <property type="component" value="Unassembled WGS sequence"/>
</dbReference>
<sequence>MIFRQAILLSYCLFFGSYLVIGQTISSKVLDQKTNEPVPFATVQLSENQGIITNEEGRFSLTIDETLKDVDSIYISSMGYEKLAIAISKDTDSIIYLPPKAIELKSVFISNKNLTIDEIMDNVKDRISENYNTELSKKRLFFRESEFNTLKRMNVDFKKSTIKELNKKLIDSVVSLIPRESSYYTEILCDLYGDFDKQKLHITKAAELYDKNKTVSLDAMSKRMETIFKENVKRDSYLKIKSGLFGTKVQVDSILEQTEDAQAVKDEMDKQDKKEDKSKFLKYRKQGLESLMSSLFFNDGVMSNFINKSGRYEFELIDYTYIDDHSVYIIKFEPKRNEDFKGTLYVNTEDFAIVRADYQNAKNLRNFKLFGVQYQDNLYRAKMGFTKGANNKYDLKYMEMYRGGFFGFDRPLKVIEKNKNVKGRRKQNELSLGIDAVNTYKRKYEIVVFDSEKLSEADYENSKENNKIKPQYLSSYDPEFWKGYNIIEPNSAIKQFTASPDSE</sequence>
<evidence type="ECO:0000313" key="1">
    <source>
        <dbReference type="EMBL" id="SHI90669.1"/>
    </source>
</evidence>
<evidence type="ECO:0000313" key="2">
    <source>
        <dbReference type="Proteomes" id="UP000184432"/>
    </source>
</evidence>
<accession>A0A1M6EZ59</accession>
<keyword evidence="2" id="KW-1185">Reference proteome</keyword>
<name>A0A1M6EZ59_9FLAO</name>
<dbReference type="EMBL" id="FQYP01000004">
    <property type="protein sequence ID" value="SHI90669.1"/>
    <property type="molecule type" value="Genomic_DNA"/>
</dbReference>
<proteinExistence type="predicted"/>
<dbReference type="Gene3D" id="2.50.20.10">
    <property type="entry name" value="Lipoprotein localisation LolA/LolB/LppX"/>
    <property type="match status" value="1"/>
</dbReference>
<dbReference type="InterPro" id="IPR008969">
    <property type="entry name" value="CarboxyPept-like_regulatory"/>
</dbReference>
<dbReference type="Pfam" id="PF13715">
    <property type="entry name" value="CarbopepD_reg_2"/>
    <property type="match status" value="1"/>
</dbReference>
<dbReference type="SUPFAM" id="SSF49464">
    <property type="entry name" value="Carboxypeptidase regulatory domain-like"/>
    <property type="match status" value="1"/>
</dbReference>
<dbReference type="AlphaFoldDB" id="A0A1M6EZ59"/>